<dbReference type="Proteomes" id="UP000061569">
    <property type="component" value="Chromosome"/>
</dbReference>
<dbReference type="PANTHER" id="PTHR43552">
    <property type="entry name" value="DIAMINOBUTYRATE--2-OXOGLUTARATE AMINOTRANSFERASE"/>
    <property type="match status" value="1"/>
</dbReference>
<dbReference type="GO" id="GO:0030170">
    <property type="term" value="F:pyridoxal phosphate binding"/>
    <property type="evidence" value="ECO:0007669"/>
    <property type="project" value="InterPro"/>
</dbReference>
<evidence type="ECO:0000256" key="4">
    <source>
        <dbReference type="ARBA" id="ARBA00022679"/>
    </source>
</evidence>
<protein>
    <recommendedName>
        <fullName evidence="7">Diaminobutyrate--2-oxoglutarate transaminase</fullName>
        <ecNumber evidence="7">2.6.1.76</ecNumber>
    </recommendedName>
    <alternativeName>
        <fullName evidence="7">DABA aminotransferase</fullName>
    </alternativeName>
</protein>
<dbReference type="InterPro" id="IPR005814">
    <property type="entry name" value="Aminotrans_3"/>
</dbReference>
<comment type="similarity">
    <text evidence="2 6">Belongs to the class-III pyridoxal-phosphate-dependent aminotransferase family.</text>
</comment>
<dbReference type="GO" id="GO:0047307">
    <property type="term" value="F:diaminobutyrate-pyruvate transaminase activity"/>
    <property type="evidence" value="ECO:0007669"/>
    <property type="project" value="InterPro"/>
</dbReference>
<dbReference type="InterPro" id="IPR015422">
    <property type="entry name" value="PyrdxlP-dep_Trfase_small"/>
</dbReference>
<comment type="function">
    <text evidence="7">Catalyzes reversively the conversion of L-aspartate beta-semialdehyde (ASA) to L-2,4-diaminobutyrate (DABA) by transamination with L-glutamate.</text>
</comment>
<dbReference type="UniPathway" id="UPA00067">
    <property type="reaction ID" value="UER00121"/>
</dbReference>
<reference evidence="8 9" key="1">
    <citation type="submission" date="2015-11" db="EMBL/GenBank/DDBJ databases">
        <title>Genome sequences of Lysobacter enzymogenes strain C3 and Lysobacter antibioticus ATCC 29479.</title>
        <authorList>
            <person name="Kobayashi D.Y."/>
        </authorList>
    </citation>
    <scope>NUCLEOTIDE SEQUENCE [LARGE SCALE GENOMIC DNA]</scope>
    <source>
        <strain evidence="8 9">C3</strain>
    </source>
</reference>
<keyword evidence="4 7" id="KW-0808">Transferase</keyword>
<gene>
    <name evidence="8" type="primary">ectB</name>
    <name evidence="8" type="ORF">GLE_2107</name>
</gene>
<evidence type="ECO:0000256" key="6">
    <source>
        <dbReference type="RuleBase" id="RU003560"/>
    </source>
</evidence>
<dbReference type="GO" id="GO:0045303">
    <property type="term" value="F:diaminobutyrate-2-oxoglutarate transaminase activity"/>
    <property type="evidence" value="ECO:0007669"/>
    <property type="project" value="UniProtKB-EC"/>
</dbReference>
<dbReference type="STRING" id="69.GLE_2107"/>
<comment type="catalytic activity">
    <reaction evidence="7">
        <text>L-2,4-diaminobutanoate + 2-oxoglutarate = L-aspartate 4-semialdehyde + L-glutamate</text>
        <dbReference type="Rhea" id="RHEA:11160"/>
        <dbReference type="ChEBI" id="CHEBI:16810"/>
        <dbReference type="ChEBI" id="CHEBI:29985"/>
        <dbReference type="ChEBI" id="CHEBI:58761"/>
        <dbReference type="ChEBI" id="CHEBI:537519"/>
        <dbReference type="EC" id="2.6.1.76"/>
    </reaction>
</comment>
<dbReference type="AlphaFoldDB" id="A0A0S2DFX7"/>
<accession>A0A0S2DFX7</accession>
<dbReference type="InterPro" id="IPR004637">
    <property type="entry name" value="Dat"/>
</dbReference>
<dbReference type="InterPro" id="IPR049704">
    <property type="entry name" value="Aminotrans_3_PPA_site"/>
</dbReference>
<comment type="cofactor">
    <cofactor evidence="1 7">
        <name>pyridoxal 5'-phosphate</name>
        <dbReference type="ChEBI" id="CHEBI:597326"/>
    </cofactor>
</comment>
<organism evidence="8 9">
    <name type="scientific">Lysobacter enzymogenes</name>
    <dbReference type="NCBI Taxonomy" id="69"/>
    <lineage>
        <taxon>Bacteria</taxon>
        <taxon>Pseudomonadati</taxon>
        <taxon>Pseudomonadota</taxon>
        <taxon>Gammaproteobacteria</taxon>
        <taxon>Lysobacterales</taxon>
        <taxon>Lysobacteraceae</taxon>
        <taxon>Lysobacter</taxon>
    </lineage>
</organism>
<evidence type="ECO:0000313" key="9">
    <source>
        <dbReference type="Proteomes" id="UP000061569"/>
    </source>
</evidence>
<keyword evidence="3 7" id="KW-0032">Aminotransferase</keyword>
<evidence type="ECO:0000313" key="8">
    <source>
        <dbReference type="EMBL" id="ALN57457.1"/>
    </source>
</evidence>
<dbReference type="KEGG" id="lez:GLE_2107"/>
<dbReference type="CDD" id="cd00610">
    <property type="entry name" value="OAT_like"/>
    <property type="match status" value="1"/>
</dbReference>
<dbReference type="PATRIC" id="fig|69.6.peg.2071"/>
<evidence type="ECO:0000256" key="3">
    <source>
        <dbReference type="ARBA" id="ARBA00022576"/>
    </source>
</evidence>
<dbReference type="NCBIfam" id="NF006733">
    <property type="entry name" value="PRK09264.1"/>
    <property type="match status" value="1"/>
</dbReference>
<dbReference type="InterPro" id="IPR015421">
    <property type="entry name" value="PyrdxlP-dep_Trfase_major"/>
</dbReference>
<dbReference type="PANTHER" id="PTHR43552:SF2">
    <property type="entry name" value="DIAMINOBUTYRATE--2-OXOGLUTARATE TRANSAMINASE"/>
    <property type="match status" value="1"/>
</dbReference>
<dbReference type="EMBL" id="CP013140">
    <property type="protein sequence ID" value="ALN57457.1"/>
    <property type="molecule type" value="Genomic_DNA"/>
</dbReference>
<dbReference type="PIRSF" id="PIRSF000521">
    <property type="entry name" value="Transaminase_4ab_Lys_Orn"/>
    <property type="match status" value="1"/>
</dbReference>
<dbReference type="InterPro" id="IPR015424">
    <property type="entry name" value="PyrdxlP-dep_Trfase"/>
</dbReference>
<dbReference type="SUPFAM" id="SSF53383">
    <property type="entry name" value="PLP-dependent transferases"/>
    <property type="match status" value="1"/>
</dbReference>
<dbReference type="Pfam" id="PF00202">
    <property type="entry name" value="Aminotran_3"/>
    <property type="match status" value="1"/>
</dbReference>
<evidence type="ECO:0000256" key="7">
    <source>
        <dbReference type="RuleBase" id="RU365034"/>
    </source>
</evidence>
<evidence type="ECO:0000256" key="1">
    <source>
        <dbReference type="ARBA" id="ARBA00001933"/>
    </source>
</evidence>
<dbReference type="NCBIfam" id="TIGR00709">
    <property type="entry name" value="dat"/>
    <property type="match status" value="1"/>
</dbReference>
<dbReference type="Gene3D" id="3.40.640.10">
    <property type="entry name" value="Type I PLP-dependent aspartate aminotransferase-like (Major domain)"/>
    <property type="match status" value="1"/>
</dbReference>
<dbReference type="Gene3D" id="3.90.1150.10">
    <property type="entry name" value="Aspartate Aminotransferase, domain 1"/>
    <property type="match status" value="1"/>
</dbReference>
<evidence type="ECO:0000256" key="5">
    <source>
        <dbReference type="ARBA" id="ARBA00022898"/>
    </source>
</evidence>
<evidence type="ECO:0000256" key="2">
    <source>
        <dbReference type="ARBA" id="ARBA00008954"/>
    </source>
</evidence>
<name>A0A0S2DFX7_LYSEN</name>
<proteinExistence type="inferred from homology"/>
<dbReference type="OrthoDB" id="9801052at2"/>
<comment type="pathway">
    <text evidence="7">Amine and polyamine biosynthesis; ectoine biosynthesis; L-ectoine from L-aspartate 4-semialdehyde: step 1/3.</text>
</comment>
<dbReference type="NCBIfam" id="TIGR02407">
    <property type="entry name" value="ectoine_ectB"/>
    <property type="match status" value="1"/>
</dbReference>
<dbReference type="PROSITE" id="PS00600">
    <property type="entry name" value="AA_TRANSFER_CLASS_3"/>
    <property type="match status" value="1"/>
</dbReference>
<keyword evidence="5 6" id="KW-0663">Pyridoxal phosphate</keyword>
<dbReference type="InterPro" id="IPR012773">
    <property type="entry name" value="Ectoine_EctB"/>
</dbReference>
<dbReference type="GO" id="GO:0019491">
    <property type="term" value="P:ectoine biosynthetic process"/>
    <property type="evidence" value="ECO:0007669"/>
    <property type="project" value="UniProtKB-UniPathway"/>
</dbReference>
<sequence length="438" mass="47903">MNANALEAFEKYESQARSYCREFPVVFARAKSSYLYDERGEAFIDFLCGAGALNYGHNNDAIKQAVLDYIGGDNIMMSLDLHSQAKRDFIETFQRLILQPRGLDYRLQFTSPTGTSVVESAIKLARKVTGRQNVVAFTNAFHGMTGVSLNLTANRYHRQAVGYGSVSRLPYDGYLGEIDTVDFLRKLLEDHSSGLDLPAAVILESVQGEGGLNVASVQWLRKLRELTAEFGILLIVDDIQAGCGRTGRFFSFERAQIEPDLVCLSKSIGGMGFPMALLLVRPGIDAWSPGEDNGTFRGNNLAFVAAAEALRRYWDGHAFERELADKEAGIRRALEAIAQAHPAMVRQVRGLGLMQGLEFHAEQDTAAVIQACFERGLVVECCGPRGQVLKLMPALTIEPEVLARALEIIAVAVDLRAAHRPELAELLAPLAAAQGAPA</sequence>
<dbReference type="EC" id="2.6.1.76" evidence="7"/>